<feature type="domain" description="Peptidase M11 gametolysin" evidence="2">
    <location>
        <begin position="5"/>
        <end position="222"/>
    </location>
</feature>
<name>A0ABQ5S6E1_9CHLO</name>
<feature type="compositionally biased region" description="Pro residues" evidence="1">
    <location>
        <begin position="304"/>
        <end position="320"/>
    </location>
</feature>
<comment type="caution">
    <text evidence="3">The sequence shown here is derived from an EMBL/GenBank/DDBJ whole genome shotgun (WGS) entry which is preliminary data.</text>
</comment>
<proteinExistence type="predicted"/>
<gene>
    <name evidence="3" type="ORF">VaNZ11_008887</name>
</gene>
<dbReference type="Proteomes" id="UP001165090">
    <property type="component" value="Unassembled WGS sequence"/>
</dbReference>
<dbReference type="EMBL" id="BSDZ01000023">
    <property type="protein sequence ID" value="GLI65339.1"/>
    <property type="molecule type" value="Genomic_DNA"/>
</dbReference>
<evidence type="ECO:0000313" key="4">
    <source>
        <dbReference type="Proteomes" id="UP001165090"/>
    </source>
</evidence>
<feature type="region of interest" description="Disordered" evidence="1">
    <location>
        <begin position="289"/>
        <end position="320"/>
    </location>
</feature>
<feature type="non-terminal residue" evidence="3">
    <location>
        <position position="320"/>
    </location>
</feature>
<dbReference type="Pfam" id="PF05548">
    <property type="entry name" value="Peptidase_M11"/>
    <property type="match status" value="1"/>
</dbReference>
<feature type="non-terminal residue" evidence="3">
    <location>
        <position position="1"/>
    </location>
</feature>
<reference evidence="3 4" key="1">
    <citation type="journal article" date="2023" name="IScience">
        <title>Expanded male sex-determining region conserved during the evolution of homothallism in the green alga Volvox.</title>
        <authorList>
            <person name="Yamamoto K."/>
            <person name="Matsuzaki R."/>
            <person name="Mahakham W."/>
            <person name="Heman W."/>
            <person name="Sekimoto H."/>
            <person name="Kawachi M."/>
            <person name="Minakuchi Y."/>
            <person name="Toyoda A."/>
            <person name="Nozaki H."/>
        </authorList>
    </citation>
    <scope>NUCLEOTIDE SEQUENCE [LARGE SCALE GENOMIC DNA]</scope>
    <source>
        <strain evidence="3 4">NIES-4468</strain>
    </source>
</reference>
<organism evidence="3 4">
    <name type="scientific">Volvox africanus</name>
    <dbReference type="NCBI Taxonomy" id="51714"/>
    <lineage>
        <taxon>Eukaryota</taxon>
        <taxon>Viridiplantae</taxon>
        <taxon>Chlorophyta</taxon>
        <taxon>core chlorophytes</taxon>
        <taxon>Chlorophyceae</taxon>
        <taxon>CS clade</taxon>
        <taxon>Chlamydomonadales</taxon>
        <taxon>Volvocaceae</taxon>
        <taxon>Volvox</taxon>
    </lineage>
</organism>
<evidence type="ECO:0000256" key="1">
    <source>
        <dbReference type="SAM" id="MobiDB-lite"/>
    </source>
</evidence>
<evidence type="ECO:0000313" key="3">
    <source>
        <dbReference type="EMBL" id="GLI65339.1"/>
    </source>
</evidence>
<sequence>PTFDTKSCSEWTLHKWMYYLNEYAKKQGIGETTKYHHKVMLLPPGMDAVTNCGGWAGTSSIGWFERTTDPKVNQYGTGRIWLKAEHFTRLEFWMHEAGHNMMMAHAATPQPCVYLDQCDWTCLMGAVGGQNIRCFNAPHNWQLGWGRPFRRLNDNDLGYGKYITVQIPAQMSTPNSSVAINLRDFNLNLGFYLSVRINTPPYDLPFTATYNDVPFLLLHSYAGNETMMYAKTVLLNSTAINGDLQDSNTGLVARYLRWERLGDRDMATVILCRRRSNIEQVCDDGLDDDCDFYSDDRDNDCSPQPSPPPSPPQPPAPPSP</sequence>
<keyword evidence="4" id="KW-1185">Reference proteome</keyword>
<protein>
    <recommendedName>
        <fullName evidence="2">Peptidase M11 gametolysin domain-containing protein</fullName>
    </recommendedName>
</protein>
<accession>A0ABQ5S6E1</accession>
<evidence type="ECO:0000259" key="2">
    <source>
        <dbReference type="Pfam" id="PF05548"/>
    </source>
</evidence>
<dbReference type="InterPro" id="IPR008752">
    <property type="entry name" value="Peptidase_M11"/>
</dbReference>